<evidence type="ECO:0000259" key="2">
    <source>
        <dbReference type="Pfam" id="PF02657"/>
    </source>
</evidence>
<dbReference type="RefSeq" id="WP_309311950.1">
    <property type="nucleotide sequence ID" value="NZ_CP133592.1"/>
</dbReference>
<dbReference type="Gene3D" id="3.90.1010.10">
    <property type="match status" value="1"/>
</dbReference>
<dbReference type="GeneID" id="84232129"/>
<feature type="domain" description="Fe-S metabolism associated" evidence="2">
    <location>
        <begin position="11"/>
        <end position="128"/>
    </location>
</feature>
<dbReference type="PANTHER" id="PTHR43597:SF5">
    <property type="entry name" value="SUFE-LIKE PROTEIN 2, CHLOROPLASTIC"/>
    <property type="match status" value="1"/>
</dbReference>
<dbReference type="SUPFAM" id="SSF82649">
    <property type="entry name" value="SufE/NifU"/>
    <property type="match status" value="1"/>
</dbReference>
<dbReference type="KEGG" id="mseb:RE474_05390"/>
<name>A0AA51UM74_9EURY</name>
<dbReference type="EMBL" id="CP133592">
    <property type="protein sequence ID" value="WMW26154.1"/>
    <property type="molecule type" value="Genomic_DNA"/>
</dbReference>
<proteinExistence type="inferred from homology"/>
<keyword evidence="4" id="KW-1185">Reference proteome</keyword>
<protein>
    <submittedName>
        <fullName evidence="3">SufE family protein</fullName>
    </submittedName>
</protein>
<dbReference type="Proteomes" id="UP001182908">
    <property type="component" value="Chromosome"/>
</dbReference>
<evidence type="ECO:0000313" key="3">
    <source>
        <dbReference type="EMBL" id="WMW26154.1"/>
    </source>
</evidence>
<accession>A0AA51UM74</accession>
<dbReference type="PANTHER" id="PTHR43597">
    <property type="entry name" value="SULFUR ACCEPTOR PROTEIN CSDE"/>
    <property type="match status" value="1"/>
</dbReference>
<sequence length="137" mass="15670">MIDAVQDEIIKEFEGLEWFDKYELLISSAKQVETMAEEFRIEENSISGCQSKVWIRSYINDGKLHFEYDGDAMITKGIISLVLRVLNDRYPQEILDTDLYFIEAIGLKSNLSPARADGLASIIRRIKEIAEAEYSGI</sequence>
<dbReference type="Pfam" id="PF02657">
    <property type="entry name" value="SufE"/>
    <property type="match status" value="1"/>
</dbReference>
<gene>
    <name evidence="3" type="ORF">RE474_05390</name>
</gene>
<organism evidence="3 4">
    <name type="scientific">Methanolobus sediminis</name>
    <dbReference type="NCBI Taxonomy" id="3072978"/>
    <lineage>
        <taxon>Archaea</taxon>
        <taxon>Methanobacteriati</taxon>
        <taxon>Methanobacteriota</taxon>
        <taxon>Stenosarchaea group</taxon>
        <taxon>Methanomicrobia</taxon>
        <taxon>Methanosarcinales</taxon>
        <taxon>Methanosarcinaceae</taxon>
        <taxon>Methanolobus</taxon>
    </lineage>
</organism>
<dbReference type="InterPro" id="IPR003808">
    <property type="entry name" value="Fe-S_metab-assoc_dom"/>
</dbReference>
<evidence type="ECO:0000313" key="4">
    <source>
        <dbReference type="Proteomes" id="UP001182908"/>
    </source>
</evidence>
<evidence type="ECO:0000256" key="1">
    <source>
        <dbReference type="ARBA" id="ARBA00010282"/>
    </source>
</evidence>
<comment type="similarity">
    <text evidence="1">Belongs to the SufE family.</text>
</comment>
<reference evidence="3 4" key="1">
    <citation type="submission" date="2023-08" db="EMBL/GenBank/DDBJ databases">
        <title>Methanolobus mangrovi sp. nov. and Methanolobus sediminis sp. nov, two novel methylotrophic methanogens isolated from mangrove sediments in China.</title>
        <authorList>
            <person name="Zhou J."/>
        </authorList>
    </citation>
    <scope>NUCLEOTIDE SEQUENCE [LARGE SCALE GENOMIC DNA]</scope>
    <source>
        <strain evidence="3 4">FTZ6</strain>
    </source>
</reference>
<dbReference type="AlphaFoldDB" id="A0AA51UM74"/>